<dbReference type="Gene3D" id="3.40.630.20">
    <property type="entry name" value="Peptidase C15, pyroglutamyl peptidase I-like"/>
    <property type="match status" value="1"/>
</dbReference>
<reference evidence="5 6" key="1">
    <citation type="submission" date="2016-03" db="EMBL/GenBank/DDBJ databases">
        <title>Comparative genomics of the ectomycorrhizal sister species Rhizopogon vinicolor and Rhizopogon vesiculosus (Basidiomycota: Boletales) reveals a divergence of the mating type B locus.</title>
        <authorList>
            <person name="Mujic A.B."/>
            <person name="Kuo A."/>
            <person name="Tritt A."/>
            <person name="Lipzen A."/>
            <person name="Chen C."/>
            <person name="Johnson J."/>
            <person name="Sharma A."/>
            <person name="Barry K."/>
            <person name="Grigoriev I.V."/>
            <person name="Spatafora J.W."/>
        </authorList>
    </citation>
    <scope>NUCLEOTIDE SEQUENCE [LARGE SCALE GENOMIC DNA]</scope>
    <source>
        <strain evidence="5 6">AM-OR11-056</strain>
    </source>
</reference>
<dbReference type="GO" id="GO:0008234">
    <property type="term" value="F:cysteine-type peptidase activity"/>
    <property type="evidence" value="ECO:0007669"/>
    <property type="project" value="UniProtKB-KW"/>
</dbReference>
<evidence type="ECO:0000256" key="1">
    <source>
        <dbReference type="ARBA" id="ARBA00006641"/>
    </source>
</evidence>
<name>A0A1J8QIN5_9AGAM</name>
<dbReference type="EMBL" id="LVVM01000537">
    <property type="protein sequence ID" value="OJA20495.1"/>
    <property type="molecule type" value="Genomic_DNA"/>
</dbReference>
<evidence type="ECO:0000313" key="6">
    <source>
        <dbReference type="Proteomes" id="UP000183567"/>
    </source>
</evidence>
<dbReference type="PANTHER" id="PTHR23402">
    <property type="entry name" value="PROTEASE FAMILY C15 PYROGLUTAMYL-PEPTIDASE I-RELATED"/>
    <property type="match status" value="1"/>
</dbReference>
<evidence type="ECO:0000256" key="2">
    <source>
        <dbReference type="ARBA" id="ARBA00022670"/>
    </source>
</evidence>
<organism evidence="5 6">
    <name type="scientific">Rhizopogon vesiculosus</name>
    <dbReference type="NCBI Taxonomy" id="180088"/>
    <lineage>
        <taxon>Eukaryota</taxon>
        <taxon>Fungi</taxon>
        <taxon>Dikarya</taxon>
        <taxon>Basidiomycota</taxon>
        <taxon>Agaricomycotina</taxon>
        <taxon>Agaricomycetes</taxon>
        <taxon>Agaricomycetidae</taxon>
        <taxon>Boletales</taxon>
        <taxon>Suillineae</taxon>
        <taxon>Rhizopogonaceae</taxon>
        <taxon>Rhizopogon</taxon>
    </lineage>
</organism>
<keyword evidence="2" id="KW-0645">Protease</keyword>
<protein>
    <recommendedName>
        <fullName evidence="7">Peptidase C15, pyroglutamyl peptidase I-like protein</fullName>
    </recommendedName>
</protein>
<keyword evidence="4" id="KW-0788">Thiol protease</keyword>
<dbReference type="GO" id="GO:0006508">
    <property type="term" value="P:proteolysis"/>
    <property type="evidence" value="ECO:0007669"/>
    <property type="project" value="UniProtKB-KW"/>
</dbReference>
<dbReference type="InterPro" id="IPR016125">
    <property type="entry name" value="Peptidase_C15-like"/>
</dbReference>
<dbReference type="PANTHER" id="PTHR23402:SF1">
    <property type="entry name" value="PYROGLUTAMYL-PEPTIDASE I"/>
    <property type="match status" value="1"/>
</dbReference>
<proteinExistence type="inferred from homology"/>
<dbReference type="InterPro" id="IPR036440">
    <property type="entry name" value="Peptidase_C15-like_sf"/>
</dbReference>
<keyword evidence="6" id="KW-1185">Reference proteome</keyword>
<gene>
    <name evidence="5" type="ORF">AZE42_01989</name>
</gene>
<evidence type="ECO:0000313" key="5">
    <source>
        <dbReference type="EMBL" id="OJA20495.1"/>
    </source>
</evidence>
<keyword evidence="3" id="KW-0378">Hydrolase</keyword>
<evidence type="ECO:0000256" key="4">
    <source>
        <dbReference type="ARBA" id="ARBA00022807"/>
    </source>
</evidence>
<accession>A0A1J8QIN5</accession>
<dbReference type="OrthoDB" id="407146at2759"/>
<evidence type="ECO:0000256" key="3">
    <source>
        <dbReference type="ARBA" id="ARBA00022801"/>
    </source>
</evidence>
<comment type="caution">
    <text evidence="5">The sequence shown here is derived from an EMBL/GenBank/DDBJ whole genome shotgun (WGS) entry which is preliminary data.</text>
</comment>
<sequence length="313" mass="34546">MPPVDINGLSAPEVRPYHVLVTGFGPFHRHRVNPSWLAVKPLHNTILNIDPPAEPNTIDDQLIIAEADIPITRSIHLSTLQVPVTYEDVLSIVPGLHARPPIIPPAVDHDLPDIIPPPDGFDLIFHVGVTGRGPLRMERVGHKFGYNMKDATGCLAPIVRVTREENSNPNHGQSEPSMIERMERARLSGYDIEAPVDGTEPPKRGFGKGYETFSEEIYTDIDVEKLVHHLKKSGIDQIYSSLDAGHYLCDFIYYCSLAESKRATGKADKSTTKVIFLHCPPVDQPLSTEEVTEAIKKSVIWLCGASKSAFPSA</sequence>
<dbReference type="Proteomes" id="UP000183567">
    <property type="component" value="Unassembled WGS sequence"/>
</dbReference>
<evidence type="ECO:0008006" key="7">
    <source>
        <dbReference type="Google" id="ProtNLM"/>
    </source>
</evidence>
<dbReference type="Pfam" id="PF01470">
    <property type="entry name" value="Peptidase_C15"/>
    <property type="match status" value="1"/>
</dbReference>
<dbReference type="AlphaFoldDB" id="A0A1J8QIN5"/>
<dbReference type="STRING" id="180088.A0A1J8QIN5"/>
<dbReference type="SUPFAM" id="SSF53182">
    <property type="entry name" value="Pyrrolidone carboxyl peptidase (pyroglutamate aminopeptidase)"/>
    <property type="match status" value="1"/>
</dbReference>
<comment type="similarity">
    <text evidence="1">Belongs to the peptidase C15 family.</text>
</comment>